<dbReference type="Proteomes" id="UP000321196">
    <property type="component" value="Unassembled WGS sequence"/>
</dbReference>
<keyword evidence="3 10" id="KW-0645">Protease</keyword>
<evidence type="ECO:0000256" key="1">
    <source>
        <dbReference type="ARBA" id="ARBA00004141"/>
    </source>
</evidence>
<dbReference type="OrthoDB" id="465874at2"/>
<dbReference type="PANTHER" id="PTHR43066:SF1">
    <property type="entry name" value="RHOMBOID PROTEIN 2"/>
    <property type="match status" value="1"/>
</dbReference>
<feature type="transmembrane region" description="Helical" evidence="8">
    <location>
        <begin position="95"/>
        <end position="114"/>
    </location>
</feature>
<gene>
    <name evidence="10" type="ORF">FVP60_03310</name>
</gene>
<feature type="transmembrane region" description="Helical" evidence="8">
    <location>
        <begin position="120"/>
        <end position="140"/>
    </location>
</feature>
<feature type="transmembrane region" description="Helical" evidence="8">
    <location>
        <begin position="69"/>
        <end position="88"/>
    </location>
</feature>
<dbReference type="GO" id="GO:0006508">
    <property type="term" value="P:proteolysis"/>
    <property type="evidence" value="ECO:0007669"/>
    <property type="project" value="UniProtKB-KW"/>
</dbReference>
<name>A0A5C8HPT0_9MICO</name>
<evidence type="ECO:0000313" key="10">
    <source>
        <dbReference type="EMBL" id="TXK06014.1"/>
    </source>
</evidence>
<keyword evidence="7 8" id="KW-0472">Membrane</keyword>
<evidence type="ECO:0000256" key="5">
    <source>
        <dbReference type="ARBA" id="ARBA00022801"/>
    </source>
</evidence>
<reference evidence="10 11" key="1">
    <citation type="submission" date="2019-08" db="EMBL/GenBank/DDBJ databases">
        <authorList>
            <person name="Dong K."/>
        </authorList>
    </citation>
    <scope>NUCLEOTIDE SEQUENCE [LARGE SCALE GENOMIC DNA]</scope>
    <source>
        <strain evidence="10 11">M4-8</strain>
    </source>
</reference>
<dbReference type="Gene3D" id="1.20.1540.10">
    <property type="entry name" value="Rhomboid-like"/>
    <property type="match status" value="1"/>
</dbReference>
<dbReference type="Pfam" id="PF01694">
    <property type="entry name" value="Rhomboid"/>
    <property type="match status" value="1"/>
</dbReference>
<comment type="caution">
    <text evidence="10">The sequence shown here is derived from an EMBL/GenBank/DDBJ whole genome shotgun (WGS) entry which is preliminary data.</text>
</comment>
<protein>
    <submittedName>
        <fullName evidence="10">Rhomboid family intramembrane serine protease</fullName>
    </submittedName>
</protein>
<dbReference type="GO" id="GO:0004252">
    <property type="term" value="F:serine-type endopeptidase activity"/>
    <property type="evidence" value="ECO:0007669"/>
    <property type="project" value="InterPro"/>
</dbReference>
<organism evidence="10 11">
    <name type="scientific">Microbacterium mitrae</name>
    <dbReference type="NCBI Taxonomy" id="664640"/>
    <lineage>
        <taxon>Bacteria</taxon>
        <taxon>Bacillati</taxon>
        <taxon>Actinomycetota</taxon>
        <taxon>Actinomycetes</taxon>
        <taxon>Micrococcales</taxon>
        <taxon>Microbacteriaceae</taxon>
        <taxon>Microbacterium</taxon>
    </lineage>
</organism>
<keyword evidence="5" id="KW-0378">Hydrolase</keyword>
<feature type="transmembrane region" description="Helical" evidence="8">
    <location>
        <begin position="171"/>
        <end position="190"/>
    </location>
</feature>
<dbReference type="RefSeq" id="WP_147824824.1">
    <property type="nucleotide sequence ID" value="NZ_BAAARG010000001.1"/>
</dbReference>
<dbReference type="GO" id="GO:0016020">
    <property type="term" value="C:membrane"/>
    <property type="evidence" value="ECO:0007669"/>
    <property type="project" value="UniProtKB-SubCell"/>
</dbReference>
<dbReference type="InterPro" id="IPR022764">
    <property type="entry name" value="Peptidase_S54_rhomboid_dom"/>
</dbReference>
<evidence type="ECO:0000256" key="4">
    <source>
        <dbReference type="ARBA" id="ARBA00022692"/>
    </source>
</evidence>
<evidence type="ECO:0000259" key="9">
    <source>
        <dbReference type="Pfam" id="PF01694"/>
    </source>
</evidence>
<evidence type="ECO:0000256" key="6">
    <source>
        <dbReference type="ARBA" id="ARBA00022989"/>
    </source>
</evidence>
<comment type="subcellular location">
    <subcellularLocation>
        <location evidence="1">Membrane</location>
        <topology evidence="1">Multi-pass membrane protein</topology>
    </subcellularLocation>
</comment>
<dbReference type="PANTHER" id="PTHR43066">
    <property type="entry name" value="RHOMBOID-RELATED PROTEIN"/>
    <property type="match status" value="1"/>
</dbReference>
<keyword evidence="11" id="KW-1185">Reference proteome</keyword>
<feature type="transmembrane region" description="Helical" evidence="8">
    <location>
        <begin position="147"/>
        <end position="165"/>
    </location>
</feature>
<keyword evidence="4 8" id="KW-0812">Transmembrane</keyword>
<accession>A0A5C8HPT0</accession>
<evidence type="ECO:0000313" key="11">
    <source>
        <dbReference type="Proteomes" id="UP000321196"/>
    </source>
</evidence>
<sequence>MTLEPRPVDKPRSRFVTAALWGAGFVALLWAIEILDSIMNQRLDDNGVRPWTFDGLWGIVFAPVLHDDWAHLISNTVPAFVLTCVIVASSGTKRWLEATAIIWVAAGIGTWLIGGLNTNHVGASSLIFGWVAFLVLRGIFARKLSEIAIGIVIAAVYGYLIWGVLPTGSGVSWQGHLCGAIGGVIAAVILGRRSAAERAAATPA</sequence>
<evidence type="ECO:0000256" key="3">
    <source>
        <dbReference type="ARBA" id="ARBA00022670"/>
    </source>
</evidence>
<dbReference type="AlphaFoldDB" id="A0A5C8HPT0"/>
<dbReference type="InterPro" id="IPR035952">
    <property type="entry name" value="Rhomboid-like_sf"/>
</dbReference>
<dbReference type="EMBL" id="VRSW01000001">
    <property type="protein sequence ID" value="TXK06014.1"/>
    <property type="molecule type" value="Genomic_DNA"/>
</dbReference>
<dbReference type="SUPFAM" id="SSF144091">
    <property type="entry name" value="Rhomboid-like"/>
    <property type="match status" value="1"/>
</dbReference>
<feature type="transmembrane region" description="Helical" evidence="8">
    <location>
        <begin position="12"/>
        <end position="32"/>
    </location>
</feature>
<keyword evidence="6 8" id="KW-1133">Transmembrane helix</keyword>
<proteinExistence type="inferred from homology"/>
<evidence type="ECO:0000256" key="7">
    <source>
        <dbReference type="ARBA" id="ARBA00023136"/>
    </source>
</evidence>
<evidence type="ECO:0000256" key="2">
    <source>
        <dbReference type="ARBA" id="ARBA00009045"/>
    </source>
</evidence>
<evidence type="ECO:0000256" key="8">
    <source>
        <dbReference type="SAM" id="Phobius"/>
    </source>
</evidence>
<feature type="domain" description="Peptidase S54 rhomboid" evidence="9">
    <location>
        <begin position="56"/>
        <end position="192"/>
    </location>
</feature>
<comment type="similarity">
    <text evidence="2">Belongs to the peptidase S54 family.</text>
</comment>